<dbReference type="RefSeq" id="WP_192862531.1">
    <property type="nucleotide sequence ID" value="NZ_JADAQT010000073.1"/>
</dbReference>
<comment type="caution">
    <text evidence="2">The sequence shown here is derived from an EMBL/GenBank/DDBJ whole genome shotgun (WGS) entry which is preliminary data.</text>
</comment>
<dbReference type="PANTHER" id="PTHR43233:SF1">
    <property type="entry name" value="FAMILY N-ACETYLTRANSFERASE, PUTATIVE (AFU_ORTHOLOGUE AFUA_6G03350)-RELATED"/>
    <property type="match status" value="1"/>
</dbReference>
<dbReference type="SUPFAM" id="SSF55729">
    <property type="entry name" value="Acyl-CoA N-acyltransferases (Nat)"/>
    <property type="match status" value="1"/>
</dbReference>
<dbReference type="PANTHER" id="PTHR43233">
    <property type="entry name" value="FAMILY N-ACETYLTRANSFERASE, PUTATIVE (AFU_ORTHOLOGUE AFUA_6G03350)-RELATED"/>
    <property type="match status" value="1"/>
</dbReference>
<keyword evidence="3" id="KW-1185">Reference proteome</keyword>
<organism evidence="2 3">
    <name type="scientific">Myceligenerans pegani</name>
    <dbReference type="NCBI Taxonomy" id="2776917"/>
    <lineage>
        <taxon>Bacteria</taxon>
        <taxon>Bacillati</taxon>
        <taxon>Actinomycetota</taxon>
        <taxon>Actinomycetes</taxon>
        <taxon>Micrococcales</taxon>
        <taxon>Promicromonosporaceae</taxon>
        <taxon>Myceligenerans</taxon>
    </lineage>
</organism>
<name>A0ABR9MYM9_9MICO</name>
<dbReference type="InterPro" id="IPR000182">
    <property type="entry name" value="GNAT_dom"/>
</dbReference>
<dbReference type="Gene3D" id="3.40.630.30">
    <property type="match status" value="1"/>
</dbReference>
<evidence type="ECO:0000259" key="1">
    <source>
        <dbReference type="PROSITE" id="PS51186"/>
    </source>
</evidence>
<proteinExistence type="predicted"/>
<evidence type="ECO:0000313" key="3">
    <source>
        <dbReference type="Proteomes" id="UP000625527"/>
    </source>
</evidence>
<protein>
    <submittedName>
        <fullName evidence="2">GNAT family N-acetyltransferase</fullName>
    </submittedName>
</protein>
<dbReference type="InterPro" id="IPR053144">
    <property type="entry name" value="Acetyltransferase_Butenolide"/>
</dbReference>
<accession>A0ABR9MYM9</accession>
<dbReference type="EMBL" id="JADAQT010000073">
    <property type="protein sequence ID" value="MBE1875963.1"/>
    <property type="molecule type" value="Genomic_DNA"/>
</dbReference>
<dbReference type="Pfam" id="PF00583">
    <property type="entry name" value="Acetyltransf_1"/>
    <property type="match status" value="1"/>
</dbReference>
<reference evidence="2 3" key="1">
    <citation type="submission" date="2020-10" db="EMBL/GenBank/DDBJ databases">
        <title>Myceligenerans pegani sp. nov., an endophytic actinomycete isolated from Peganum harmala L. in Xinjiang, China.</title>
        <authorList>
            <person name="Xin L."/>
        </authorList>
    </citation>
    <scope>NUCLEOTIDE SEQUENCE [LARGE SCALE GENOMIC DNA]</scope>
    <source>
        <strain evidence="2 3">TRM65318</strain>
    </source>
</reference>
<sequence>MVADESKYEFSADTSRIDPARVHALLSEYAYWAAGRSRETQDAAIAGSRNYAVYVRESGELVGYARVVTDAATFGWLADVVVDPGHRRRGLARLLVEGALADLAPLRLARIVLRASDEGRALYEDLGWKQVDGPHEWMQRLQG</sequence>
<feature type="domain" description="N-acetyltransferase" evidence="1">
    <location>
        <begin position="12"/>
        <end position="143"/>
    </location>
</feature>
<dbReference type="InterPro" id="IPR016181">
    <property type="entry name" value="Acyl_CoA_acyltransferase"/>
</dbReference>
<gene>
    <name evidence="2" type="ORF">IHE71_09595</name>
</gene>
<evidence type="ECO:0000313" key="2">
    <source>
        <dbReference type="EMBL" id="MBE1875963.1"/>
    </source>
</evidence>
<dbReference type="PROSITE" id="PS51186">
    <property type="entry name" value="GNAT"/>
    <property type="match status" value="1"/>
</dbReference>
<dbReference type="CDD" id="cd04301">
    <property type="entry name" value="NAT_SF"/>
    <property type="match status" value="1"/>
</dbReference>
<dbReference type="Proteomes" id="UP000625527">
    <property type="component" value="Unassembled WGS sequence"/>
</dbReference>